<reference evidence="2 3" key="1">
    <citation type="journal article" date="2016" name="Nat. Commun.">
        <title>Thousands of microbial genomes shed light on interconnected biogeochemical processes in an aquifer system.</title>
        <authorList>
            <person name="Anantharaman K."/>
            <person name="Brown C.T."/>
            <person name="Hug L.A."/>
            <person name="Sharon I."/>
            <person name="Castelle C.J."/>
            <person name="Probst A.J."/>
            <person name="Thomas B.C."/>
            <person name="Singh A."/>
            <person name="Wilkins M.J."/>
            <person name="Karaoz U."/>
            <person name="Brodie E.L."/>
            <person name="Williams K.H."/>
            <person name="Hubbard S.S."/>
            <person name="Banfield J.F."/>
        </authorList>
    </citation>
    <scope>NUCLEOTIDE SEQUENCE [LARGE SCALE GENOMIC DNA]</scope>
</reference>
<feature type="domain" description="DUF6922" evidence="1">
    <location>
        <begin position="12"/>
        <end position="60"/>
    </location>
</feature>
<dbReference type="EMBL" id="MGAL01000037">
    <property type="protein sequence ID" value="OGK46985.1"/>
    <property type="molecule type" value="Genomic_DNA"/>
</dbReference>
<comment type="caution">
    <text evidence="2">The sequence shown here is derived from an EMBL/GenBank/DDBJ whole genome shotgun (WGS) entry which is preliminary data.</text>
</comment>
<evidence type="ECO:0000313" key="2">
    <source>
        <dbReference type="EMBL" id="OGK46985.1"/>
    </source>
</evidence>
<proteinExistence type="predicted"/>
<evidence type="ECO:0000259" key="1">
    <source>
        <dbReference type="Pfam" id="PF21956"/>
    </source>
</evidence>
<protein>
    <recommendedName>
        <fullName evidence="1">DUF6922 domain-containing protein</fullName>
    </recommendedName>
</protein>
<dbReference type="AlphaFoldDB" id="A0A1F7IUE8"/>
<accession>A0A1F7IUE8</accession>
<dbReference type="Pfam" id="PF21956">
    <property type="entry name" value="DUF6922"/>
    <property type="match status" value="1"/>
</dbReference>
<sequence length="102" mass="12453">MIEQTLPSYITKYFWDVQPEKINIQTNKKYIIERLLEYGNEEALRWINSIYTPQDINKVIRTSKLLSRKSGVFYSLYFDINPQDILCLQKDFQNKHRQIWNY</sequence>
<dbReference type="STRING" id="1802061.A3A93_00315"/>
<organism evidence="2 3">
    <name type="scientific">Candidatus Roizmanbacteria bacterium RIFCSPLOWO2_01_FULL_38_12</name>
    <dbReference type="NCBI Taxonomy" id="1802061"/>
    <lineage>
        <taxon>Bacteria</taxon>
        <taxon>Candidatus Roizmaniibacteriota</taxon>
    </lineage>
</organism>
<evidence type="ECO:0000313" key="3">
    <source>
        <dbReference type="Proteomes" id="UP000177141"/>
    </source>
</evidence>
<dbReference type="Proteomes" id="UP000177141">
    <property type="component" value="Unassembled WGS sequence"/>
</dbReference>
<name>A0A1F7IUE8_9BACT</name>
<gene>
    <name evidence="2" type="ORF">A3A93_00315</name>
</gene>
<dbReference type="InterPro" id="IPR053830">
    <property type="entry name" value="DUF6922"/>
</dbReference>